<name>A0ABP0D900_9PEZI</name>
<keyword evidence="5" id="KW-1185">Reference proteome</keyword>
<evidence type="ECO:0000256" key="2">
    <source>
        <dbReference type="SAM" id="SignalP"/>
    </source>
</evidence>
<dbReference type="Proteomes" id="UP001642502">
    <property type="component" value="Unassembled WGS sequence"/>
</dbReference>
<organism evidence="4 5">
    <name type="scientific">Sporothrix epigloea</name>
    <dbReference type="NCBI Taxonomy" id="1892477"/>
    <lineage>
        <taxon>Eukaryota</taxon>
        <taxon>Fungi</taxon>
        <taxon>Dikarya</taxon>
        <taxon>Ascomycota</taxon>
        <taxon>Pezizomycotina</taxon>
        <taxon>Sordariomycetes</taxon>
        <taxon>Sordariomycetidae</taxon>
        <taxon>Ophiostomatales</taxon>
        <taxon>Ophiostomataceae</taxon>
        <taxon>Sporothrix</taxon>
    </lineage>
</organism>
<dbReference type="EMBL" id="CAWUON010000003">
    <property type="protein sequence ID" value="CAK7263597.1"/>
    <property type="molecule type" value="Genomic_DNA"/>
</dbReference>
<dbReference type="Pfam" id="PF09362">
    <property type="entry name" value="DUF1996"/>
    <property type="match status" value="1"/>
</dbReference>
<gene>
    <name evidence="4" type="ORF">SEPCBS119000_000571</name>
</gene>
<dbReference type="InterPro" id="IPR018535">
    <property type="entry name" value="DUF1996"/>
</dbReference>
<comment type="caution">
    <text evidence="4">The sequence shown here is derived from an EMBL/GenBank/DDBJ whole genome shotgun (WGS) entry which is preliminary data.</text>
</comment>
<dbReference type="PANTHER" id="PTHR43662">
    <property type="match status" value="1"/>
</dbReference>
<feature type="domain" description="DUF1996" evidence="3">
    <location>
        <begin position="35"/>
        <end position="289"/>
    </location>
</feature>
<feature type="chain" id="PRO_5045944919" description="DUF1996 domain-containing protein" evidence="2">
    <location>
        <begin position="20"/>
        <end position="465"/>
    </location>
</feature>
<accession>A0ABP0D900</accession>
<dbReference type="PANTHER" id="PTHR43662:SF7">
    <property type="entry name" value="DUF1996 DOMAIN-CONTAINING PROTEIN"/>
    <property type="match status" value="1"/>
</dbReference>
<protein>
    <recommendedName>
        <fullName evidence="3">DUF1996 domain-containing protein</fullName>
    </recommendedName>
</protein>
<feature type="signal peptide" evidence="2">
    <location>
        <begin position="1"/>
        <end position="19"/>
    </location>
</feature>
<feature type="compositionally biased region" description="Basic residues" evidence="1">
    <location>
        <begin position="455"/>
        <end position="465"/>
    </location>
</feature>
<evidence type="ECO:0000259" key="3">
    <source>
        <dbReference type="Pfam" id="PF09362"/>
    </source>
</evidence>
<sequence length="465" mass="50418">MVRTSVLTLAVITVPGVLAFWRMECRGVTGFARIDPMMAPGEPSHHMHAFVGSGGMTESASNADLAASSCTSCLVTQDKSAYWQPALYFFDTTTNLYELVQPVGGMLAYYKLNTDDAGTKITAFPANFRMIAGDNTRRTFTAGNVTMADPEKSIWAAQNQTGQDKLAQRAIGFNCLNYGKNGEPALYRHFLPDKRYLDAHCPHGVRFELMFPSCWNGVDLDSPNHRDHVAYPNLLDEGSCPSNFPKRLPGLFYETIWNTPAFKGRTGKFVIANGDKQGFAYHGDFMSGWDQAFLQKAVDTCTNNSGRIQDCPIFDIQSESKAQSCKIAKPAIVANDIVSGPASILPGGRTTFGEEMDVTLFPTYTSNNFLPVKATVAAHHRVGVDSVDATPAGADAIPVNTKAVPVPAATAAPSLVADVRSSSPGQNPPLPTVTKMATLQAAEDDAQSSMPNRWHLGRHGRRDEQ</sequence>
<evidence type="ECO:0000256" key="1">
    <source>
        <dbReference type="SAM" id="MobiDB-lite"/>
    </source>
</evidence>
<reference evidence="4 5" key="1">
    <citation type="submission" date="2024-01" db="EMBL/GenBank/DDBJ databases">
        <authorList>
            <person name="Allen C."/>
            <person name="Tagirdzhanova G."/>
        </authorList>
    </citation>
    <scope>NUCLEOTIDE SEQUENCE [LARGE SCALE GENOMIC DNA]</scope>
    <source>
        <strain evidence="4 5">CBS 119000</strain>
    </source>
</reference>
<evidence type="ECO:0000313" key="4">
    <source>
        <dbReference type="EMBL" id="CAK7263597.1"/>
    </source>
</evidence>
<evidence type="ECO:0000313" key="5">
    <source>
        <dbReference type="Proteomes" id="UP001642502"/>
    </source>
</evidence>
<feature type="region of interest" description="Disordered" evidence="1">
    <location>
        <begin position="442"/>
        <end position="465"/>
    </location>
</feature>
<keyword evidence="2" id="KW-0732">Signal</keyword>
<proteinExistence type="predicted"/>